<comment type="caution">
    <text evidence="1">The sequence shown here is derived from an EMBL/GenBank/DDBJ whole genome shotgun (WGS) entry which is preliminary data.</text>
</comment>
<sequence length="342" mass="37942">MNAPPRLYGSADYDEFGERDVTVPSLRAVQLVEASLCDDMPSYSPLRLGPTGRSVAQSYAVTLSKLSPDGSATGIFDDTPPEKFSAAEKRYQHAMNWLAFRDPNHRNQTRMGVYRDKQTKYTEAFEKTSAYNKAPNDANKDTTNTSVETSTYNNLVQAAYMDRVTMRKEGVEYYFSVVDNDSAMVRVEVSMIRSISLLFCDMKLTILECMCASLVADADGSSEYHKVKLQPESRAFLAKQKAAAGPQGETIESLTFGISRLEKINFLLTSTKNNTKLVSIAQETDTDSKAAVQKAVFDTGGEQLGQQINGNKEEIESLEARRQSLEKLRDADHPQKSASETV</sequence>
<protein>
    <submittedName>
        <fullName evidence="1">Uncharacterized protein</fullName>
    </submittedName>
</protein>
<organism evidence="1 2">
    <name type="scientific">Thelephora ganbajun</name>
    <name type="common">Ganba fungus</name>
    <dbReference type="NCBI Taxonomy" id="370292"/>
    <lineage>
        <taxon>Eukaryota</taxon>
        <taxon>Fungi</taxon>
        <taxon>Dikarya</taxon>
        <taxon>Basidiomycota</taxon>
        <taxon>Agaricomycotina</taxon>
        <taxon>Agaricomycetes</taxon>
        <taxon>Thelephorales</taxon>
        <taxon>Thelephoraceae</taxon>
        <taxon>Thelephora</taxon>
    </lineage>
</organism>
<evidence type="ECO:0000313" key="2">
    <source>
        <dbReference type="Proteomes" id="UP000886501"/>
    </source>
</evidence>
<proteinExistence type="predicted"/>
<accession>A0ACB6Z8E0</accession>
<evidence type="ECO:0000313" key="1">
    <source>
        <dbReference type="EMBL" id="KAF9645797.1"/>
    </source>
</evidence>
<reference evidence="1" key="1">
    <citation type="submission" date="2019-10" db="EMBL/GenBank/DDBJ databases">
        <authorList>
            <consortium name="DOE Joint Genome Institute"/>
            <person name="Kuo A."/>
            <person name="Miyauchi S."/>
            <person name="Kiss E."/>
            <person name="Drula E."/>
            <person name="Kohler A."/>
            <person name="Sanchez-Garcia M."/>
            <person name="Andreopoulos B."/>
            <person name="Barry K.W."/>
            <person name="Bonito G."/>
            <person name="Buee M."/>
            <person name="Carver A."/>
            <person name="Chen C."/>
            <person name="Cichocki N."/>
            <person name="Clum A."/>
            <person name="Culley D."/>
            <person name="Crous P.W."/>
            <person name="Fauchery L."/>
            <person name="Girlanda M."/>
            <person name="Hayes R."/>
            <person name="Keri Z."/>
            <person name="Labutti K."/>
            <person name="Lipzen A."/>
            <person name="Lombard V."/>
            <person name="Magnuson J."/>
            <person name="Maillard F."/>
            <person name="Morin E."/>
            <person name="Murat C."/>
            <person name="Nolan M."/>
            <person name="Ohm R."/>
            <person name="Pangilinan J."/>
            <person name="Pereira M."/>
            <person name="Perotto S."/>
            <person name="Peter M."/>
            <person name="Riley R."/>
            <person name="Sitrit Y."/>
            <person name="Stielow B."/>
            <person name="Szollosi G."/>
            <person name="Zifcakova L."/>
            <person name="Stursova M."/>
            <person name="Spatafora J.W."/>
            <person name="Tedersoo L."/>
            <person name="Vaario L.-M."/>
            <person name="Yamada A."/>
            <person name="Yan M."/>
            <person name="Wang P."/>
            <person name="Xu J."/>
            <person name="Bruns T."/>
            <person name="Baldrian P."/>
            <person name="Vilgalys R."/>
            <person name="Henrissat B."/>
            <person name="Grigoriev I.V."/>
            <person name="Hibbett D."/>
            <person name="Nagy L.G."/>
            <person name="Martin F.M."/>
        </authorList>
    </citation>
    <scope>NUCLEOTIDE SEQUENCE</scope>
    <source>
        <strain evidence="1">P2</strain>
    </source>
</reference>
<reference evidence="1" key="2">
    <citation type="journal article" date="2020" name="Nat. Commun.">
        <title>Large-scale genome sequencing of mycorrhizal fungi provides insights into the early evolution of symbiotic traits.</title>
        <authorList>
            <person name="Miyauchi S."/>
            <person name="Kiss E."/>
            <person name="Kuo A."/>
            <person name="Drula E."/>
            <person name="Kohler A."/>
            <person name="Sanchez-Garcia M."/>
            <person name="Morin E."/>
            <person name="Andreopoulos B."/>
            <person name="Barry K.W."/>
            <person name="Bonito G."/>
            <person name="Buee M."/>
            <person name="Carver A."/>
            <person name="Chen C."/>
            <person name="Cichocki N."/>
            <person name="Clum A."/>
            <person name="Culley D."/>
            <person name="Crous P.W."/>
            <person name="Fauchery L."/>
            <person name="Girlanda M."/>
            <person name="Hayes R.D."/>
            <person name="Keri Z."/>
            <person name="LaButti K."/>
            <person name="Lipzen A."/>
            <person name="Lombard V."/>
            <person name="Magnuson J."/>
            <person name="Maillard F."/>
            <person name="Murat C."/>
            <person name="Nolan M."/>
            <person name="Ohm R.A."/>
            <person name="Pangilinan J."/>
            <person name="Pereira M.F."/>
            <person name="Perotto S."/>
            <person name="Peter M."/>
            <person name="Pfister S."/>
            <person name="Riley R."/>
            <person name="Sitrit Y."/>
            <person name="Stielow J.B."/>
            <person name="Szollosi G."/>
            <person name="Zifcakova L."/>
            <person name="Stursova M."/>
            <person name="Spatafora J.W."/>
            <person name="Tedersoo L."/>
            <person name="Vaario L.M."/>
            <person name="Yamada A."/>
            <person name="Yan M."/>
            <person name="Wang P."/>
            <person name="Xu J."/>
            <person name="Bruns T."/>
            <person name="Baldrian P."/>
            <person name="Vilgalys R."/>
            <person name="Dunand C."/>
            <person name="Henrissat B."/>
            <person name="Grigoriev I.V."/>
            <person name="Hibbett D."/>
            <person name="Nagy L.G."/>
            <person name="Martin F.M."/>
        </authorList>
    </citation>
    <scope>NUCLEOTIDE SEQUENCE</scope>
    <source>
        <strain evidence="1">P2</strain>
    </source>
</reference>
<gene>
    <name evidence="1" type="ORF">BDM02DRAFT_3189419</name>
</gene>
<dbReference type="Proteomes" id="UP000886501">
    <property type="component" value="Unassembled WGS sequence"/>
</dbReference>
<name>A0ACB6Z8E0_THEGA</name>
<dbReference type="EMBL" id="MU118078">
    <property type="protein sequence ID" value="KAF9645797.1"/>
    <property type="molecule type" value="Genomic_DNA"/>
</dbReference>
<keyword evidence="2" id="KW-1185">Reference proteome</keyword>